<evidence type="ECO:0000313" key="7">
    <source>
        <dbReference type="Proteomes" id="UP000323454"/>
    </source>
</evidence>
<dbReference type="InterPro" id="IPR015422">
    <property type="entry name" value="PyrdxlP-dep_Trfase_small"/>
</dbReference>
<dbReference type="GO" id="GO:0042802">
    <property type="term" value="F:identical protein binding"/>
    <property type="evidence" value="ECO:0007669"/>
    <property type="project" value="TreeGrafter"/>
</dbReference>
<dbReference type="PANTHER" id="PTHR11986:SF79">
    <property type="entry name" value="ACETYLORNITHINE AMINOTRANSFERASE, MITOCHONDRIAL"/>
    <property type="match status" value="1"/>
</dbReference>
<dbReference type="InterPro" id="IPR005814">
    <property type="entry name" value="Aminotrans_3"/>
</dbReference>
<evidence type="ECO:0000256" key="3">
    <source>
        <dbReference type="ARBA" id="ARBA00022679"/>
    </source>
</evidence>
<dbReference type="GO" id="GO:0008483">
    <property type="term" value="F:transaminase activity"/>
    <property type="evidence" value="ECO:0007669"/>
    <property type="project" value="UniProtKB-KW"/>
</dbReference>
<dbReference type="InterPro" id="IPR015424">
    <property type="entry name" value="PyrdxlP-dep_Trfase"/>
</dbReference>
<dbReference type="CDD" id="cd00610">
    <property type="entry name" value="OAT_like"/>
    <property type="match status" value="1"/>
</dbReference>
<dbReference type="FunFam" id="3.40.640.10:FF:000004">
    <property type="entry name" value="Acetylornithine aminotransferase"/>
    <property type="match status" value="1"/>
</dbReference>
<protein>
    <submittedName>
        <fullName evidence="6">Aspartate aminotransferase family protein</fullName>
    </submittedName>
</protein>
<dbReference type="OrthoDB" id="9801052at2"/>
<gene>
    <name evidence="6" type="ORF">F0L68_39105</name>
</gene>
<evidence type="ECO:0000256" key="4">
    <source>
        <dbReference type="ARBA" id="ARBA00022898"/>
    </source>
</evidence>
<dbReference type="Proteomes" id="UP000323454">
    <property type="component" value="Unassembled WGS sequence"/>
</dbReference>
<dbReference type="Gene3D" id="3.40.640.10">
    <property type="entry name" value="Type I PLP-dependent aspartate aminotransferase-like (Major domain)"/>
    <property type="match status" value="1"/>
</dbReference>
<evidence type="ECO:0000313" key="6">
    <source>
        <dbReference type="EMBL" id="KAA2250154.1"/>
    </source>
</evidence>
<evidence type="ECO:0000256" key="1">
    <source>
        <dbReference type="ARBA" id="ARBA00001933"/>
    </source>
</evidence>
<keyword evidence="7" id="KW-1185">Reference proteome</keyword>
<comment type="caution">
    <text evidence="6">The sequence shown here is derived from an EMBL/GenBank/DDBJ whole genome shotgun (WGS) entry which is preliminary data.</text>
</comment>
<dbReference type="InterPro" id="IPR015421">
    <property type="entry name" value="PyrdxlP-dep_Trfase_major"/>
</dbReference>
<dbReference type="PROSITE" id="PS00600">
    <property type="entry name" value="AA_TRANSFER_CLASS_3"/>
    <property type="match status" value="1"/>
</dbReference>
<dbReference type="AlphaFoldDB" id="A0A5B2WGB4"/>
<name>A0A5B2WGB4_9PSEU</name>
<accession>A0A5B2WGB4</accession>
<dbReference type="InterPro" id="IPR050103">
    <property type="entry name" value="Class-III_PLP-dep_AT"/>
</dbReference>
<dbReference type="GO" id="GO:0030170">
    <property type="term" value="F:pyridoxal phosphate binding"/>
    <property type="evidence" value="ECO:0007669"/>
    <property type="project" value="InterPro"/>
</dbReference>
<dbReference type="InterPro" id="IPR049704">
    <property type="entry name" value="Aminotrans_3_PPA_site"/>
</dbReference>
<reference evidence="6 7" key="2">
    <citation type="submission" date="2019-09" db="EMBL/GenBank/DDBJ databases">
        <authorList>
            <person name="Jin C."/>
        </authorList>
    </citation>
    <scope>NUCLEOTIDE SEQUENCE [LARGE SCALE GENOMIC DNA]</scope>
    <source>
        <strain evidence="6 7">AN110305</strain>
    </source>
</reference>
<organism evidence="6 7">
    <name type="scientific">Solihabitans fulvus</name>
    <dbReference type="NCBI Taxonomy" id="1892852"/>
    <lineage>
        <taxon>Bacteria</taxon>
        <taxon>Bacillati</taxon>
        <taxon>Actinomycetota</taxon>
        <taxon>Actinomycetes</taxon>
        <taxon>Pseudonocardiales</taxon>
        <taxon>Pseudonocardiaceae</taxon>
        <taxon>Solihabitans</taxon>
    </lineage>
</organism>
<keyword evidence="4 5" id="KW-0663">Pyridoxal phosphate</keyword>
<proteinExistence type="inferred from homology"/>
<evidence type="ECO:0000256" key="2">
    <source>
        <dbReference type="ARBA" id="ARBA00022576"/>
    </source>
</evidence>
<dbReference type="Pfam" id="PF00202">
    <property type="entry name" value="Aminotran_3"/>
    <property type="match status" value="1"/>
</dbReference>
<dbReference type="EMBL" id="VUOB01000093">
    <property type="protein sequence ID" value="KAA2250154.1"/>
    <property type="molecule type" value="Genomic_DNA"/>
</dbReference>
<comment type="similarity">
    <text evidence="5">Belongs to the class-III pyridoxal-phosphate-dependent aminotransferase family.</text>
</comment>
<keyword evidence="3 6" id="KW-0808">Transferase</keyword>
<comment type="cofactor">
    <cofactor evidence="1">
        <name>pyridoxal 5'-phosphate</name>
        <dbReference type="ChEBI" id="CHEBI:597326"/>
    </cofactor>
</comment>
<dbReference type="RefSeq" id="WP_149854972.1">
    <property type="nucleotide sequence ID" value="NZ_VUOB01000093.1"/>
</dbReference>
<evidence type="ECO:0000256" key="5">
    <source>
        <dbReference type="RuleBase" id="RU003560"/>
    </source>
</evidence>
<keyword evidence="2 6" id="KW-0032">Aminotransferase</keyword>
<dbReference type="PANTHER" id="PTHR11986">
    <property type="entry name" value="AMINOTRANSFERASE CLASS III"/>
    <property type="match status" value="1"/>
</dbReference>
<dbReference type="SUPFAM" id="SSF53383">
    <property type="entry name" value="PLP-dependent transferases"/>
    <property type="match status" value="1"/>
</dbReference>
<dbReference type="Gene3D" id="3.90.1150.10">
    <property type="entry name" value="Aspartate Aminotransferase, domain 1"/>
    <property type="match status" value="1"/>
</dbReference>
<sequence>MTPEFPDRDEVLKLYDRHLGRATAKLAAQVDLPVEVRSAGARVWDEQDREYLDCGGYGVFLLGHRHPDVLKAVHDQLDRHPLATRSLLSAELAYAAQRLAGTAPAGLEHVYFASTGAEAVETAIKLARAGGRRRLIAMDRGFHGKTLGALSITNRPIFQQPFRPLLPDVDKVAFGDIDELNRALAASEDKACVVVEPVQGEGGVRIPPPGYLAAVAEACRAAGAYLVVDEIQTGLGRLGEWWGCTAEGVVPDMLLTGKGLGGGVMPVSAVLATDEVFAPLDRAPRLHSSTFSGAPIAMAAVLAAIDVIEREDLVRRAATLGESLLTQMSNAVWEAGGDAVREIRGRGLLIGIEFGQPRAAGRFVQALMARRVIVTNPLAADNVVRFSPPAVLSGDEIGWLLEAFSAALAESGGEGS</sequence>
<reference evidence="6 7" key="1">
    <citation type="submission" date="2019-09" db="EMBL/GenBank/DDBJ databases">
        <title>Goodfellowia gen. nov., a new genus of the Pseudonocardineae related to Actinoalloteichus, containing Goodfellowia coeruleoviolacea gen. nov., comb. nov. gen. nov., comb. nov.</title>
        <authorList>
            <person name="Labeda D."/>
        </authorList>
    </citation>
    <scope>NUCLEOTIDE SEQUENCE [LARGE SCALE GENOMIC DNA]</scope>
    <source>
        <strain evidence="6 7">AN110305</strain>
    </source>
</reference>
<dbReference type="PIRSF" id="PIRSF000521">
    <property type="entry name" value="Transaminase_4ab_Lys_Orn"/>
    <property type="match status" value="1"/>
</dbReference>